<keyword evidence="9 11" id="KW-0862">Zinc</keyword>
<reference evidence="12 13" key="1">
    <citation type="submission" date="2012-10" db="EMBL/GenBank/DDBJ databases">
        <authorList>
            <person name="Zafar N."/>
            <person name="Inman J."/>
            <person name="Hall N."/>
            <person name="Lorenzi H."/>
            <person name="Caler E."/>
        </authorList>
    </citation>
    <scope>NUCLEOTIDE SEQUENCE [LARGE SCALE GENOMIC DNA]</scope>
    <source>
        <strain evidence="12 13">IP1</strain>
    </source>
</reference>
<keyword evidence="13" id="KW-1185">Reference proteome</keyword>
<evidence type="ECO:0000256" key="7">
    <source>
        <dbReference type="ARBA" id="ARBA00022723"/>
    </source>
</evidence>
<dbReference type="EMBL" id="KB206573">
    <property type="protein sequence ID" value="ELP89752.1"/>
    <property type="molecule type" value="Genomic_DNA"/>
</dbReference>
<evidence type="ECO:0000256" key="5">
    <source>
        <dbReference type="ARBA" id="ARBA00022438"/>
    </source>
</evidence>
<sequence length="431" mass="47266">MEIVNFLNSCRGSPFNVCAGVSSVLQSHGFVQLSESAPWSLQRGGKYFYIKDLTTVCAFAVGGNYEVGNGFSIVGSHTDSPSLKLKPNPFDKSNELDLVRCELYGGGNWPSWFDRDLGVCGRVITQDGETLKNAIVKIEEPIYRICTCAPHLDKRYGKGFVIDKETELPAIGLSEQDLMEKLSTQVNGTIVGMDLYLYDIDPISLSGVSKEFITGQGLDNTTSVYADLFGLLEATSEESLKALPNVLMAIFFDNEEVGSTNRRGANSVMTEKVVRRICSCFDMSPDFEQKVMVGESKTFVLSNDVNHASHPNYIETSEKRHLVYMNSGIVFETNANQKLLCDSIDFKIVSEIAKISDVKLQKLVAKQGLLGGSTIAPKMASSTGFHVIDCGVPLLAMHSIREIGGVFDILGLTNLVRDALLHLHEHQALLI</sequence>
<evidence type="ECO:0000256" key="4">
    <source>
        <dbReference type="ARBA" id="ARBA00011965"/>
    </source>
</evidence>
<dbReference type="OrthoDB" id="9880441at2759"/>
<comment type="similarity">
    <text evidence="3 11">Belongs to the peptidase M18 family.</text>
</comment>
<dbReference type="Gene3D" id="2.30.250.10">
    <property type="entry name" value="Aminopeptidase i, Domain 2"/>
    <property type="match status" value="1"/>
</dbReference>
<dbReference type="GeneID" id="14888773"/>
<dbReference type="AlphaFoldDB" id="A0A0A1U5V0"/>
<dbReference type="SUPFAM" id="SSF53187">
    <property type="entry name" value="Zn-dependent exopeptidases"/>
    <property type="match status" value="1"/>
</dbReference>
<keyword evidence="10 11" id="KW-0482">Metalloprotease</keyword>
<dbReference type="EC" id="3.4.11.21" evidence="4"/>
<dbReference type="InterPro" id="IPR001948">
    <property type="entry name" value="Peptidase_M18"/>
</dbReference>
<accession>A0A0A1U5V0</accession>
<dbReference type="RefSeq" id="XP_004256523.1">
    <property type="nucleotide sequence ID" value="XM_004256475.1"/>
</dbReference>
<name>A0A0A1U5V0_ENTIV</name>
<comment type="catalytic activity">
    <reaction evidence="1">
        <text>Release of an N-terminal aspartate or glutamate from a peptide, with a preference for aspartate.</text>
        <dbReference type="EC" id="3.4.11.21"/>
    </reaction>
</comment>
<evidence type="ECO:0000313" key="12">
    <source>
        <dbReference type="EMBL" id="ELP89752.1"/>
    </source>
</evidence>
<dbReference type="SUPFAM" id="SSF101821">
    <property type="entry name" value="Aminopeptidase/glucanase lid domain"/>
    <property type="match status" value="1"/>
</dbReference>
<dbReference type="GO" id="GO:0004177">
    <property type="term" value="F:aminopeptidase activity"/>
    <property type="evidence" value="ECO:0007669"/>
    <property type="project" value="UniProtKB-KW"/>
</dbReference>
<evidence type="ECO:0000256" key="9">
    <source>
        <dbReference type="ARBA" id="ARBA00022833"/>
    </source>
</evidence>
<dbReference type="GO" id="GO:0008270">
    <property type="term" value="F:zinc ion binding"/>
    <property type="evidence" value="ECO:0007669"/>
    <property type="project" value="InterPro"/>
</dbReference>
<evidence type="ECO:0000256" key="2">
    <source>
        <dbReference type="ARBA" id="ARBA00001947"/>
    </source>
</evidence>
<dbReference type="Gene3D" id="3.40.630.10">
    <property type="entry name" value="Zn peptidases"/>
    <property type="match status" value="1"/>
</dbReference>
<gene>
    <name evidence="12" type="ORF">EIN_424340</name>
</gene>
<evidence type="ECO:0000256" key="10">
    <source>
        <dbReference type="ARBA" id="ARBA00023049"/>
    </source>
</evidence>
<organism evidence="12 13">
    <name type="scientific">Entamoeba invadens IP1</name>
    <dbReference type="NCBI Taxonomy" id="370355"/>
    <lineage>
        <taxon>Eukaryota</taxon>
        <taxon>Amoebozoa</taxon>
        <taxon>Evosea</taxon>
        <taxon>Archamoebae</taxon>
        <taxon>Mastigamoebida</taxon>
        <taxon>Entamoebidae</taxon>
        <taxon>Entamoeba</taxon>
    </lineage>
</organism>
<dbReference type="PANTHER" id="PTHR28570:SF3">
    <property type="entry name" value="ASPARTYL AMINOPEPTIDASE"/>
    <property type="match status" value="1"/>
</dbReference>
<dbReference type="InterPro" id="IPR023358">
    <property type="entry name" value="Peptidase_M18_dom2"/>
</dbReference>
<evidence type="ECO:0000256" key="11">
    <source>
        <dbReference type="RuleBase" id="RU004386"/>
    </source>
</evidence>
<dbReference type="Pfam" id="PF02127">
    <property type="entry name" value="Peptidase_M18"/>
    <property type="match status" value="1"/>
</dbReference>
<dbReference type="GO" id="GO:0005737">
    <property type="term" value="C:cytoplasm"/>
    <property type="evidence" value="ECO:0007669"/>
    <property type="project" value="UniProtKB-ARBA"/>
</dbReference>
<dbReference type="KEGG" id="eiv:EIN_424340"/>
<dbReference type="VEuPathDB" id="AmoebaDB:EIN_424340"/>
<protein>
    <recommendedName>
        <fullName evidence="4">aspartyl aminopeptidase</fullName>
        <ecNumber evidence="4">3.4.11.21</ecNumber>
    </recommendedName>
</protein>
<evidence type="ECO:0000256" key="1">
    <source>
        <dbReference type="ARBA" id="ARBA00001335"/>
    </source>
</evidence>
<dbReference type="PRINTS" id="PR00932">
    <property type="entry name" value="AMINO1PTASE"/>
</dbReference>
<evidence type="ECO:0000256" key="8">
    <source>
        <dbReference type="ARBA" id="ARBA00022801"/>
    </source>
</evidence>
<comment type="cofactor">
    <cofactor evidence="2">
        <name>Zn(2+)</name>
        <dbReference type="ChEBI" id="CHEBI:29105"/>
    </cofactor>
</comment>
<dbReference type="OMA" id="LLDTHYY"/>
<dbReference type="PANTHER" id="PTHR28570">
    <property type="entry name" value="ASPARTYL AMINOPEPTIDASE"/>
    <property type="match status" value="1"/>
</dbReference>
<proteinExistence type="inferred from homology"/>
<evidence type="ECO:0000256" key="3">
    <source>
        <dbReference type="ARBA" id="ARBA00008290"/>
    </source>
</evidence>
<dbReference type="GO" id="GO:0008237">
    <property type="term" value="F:metallopeptidase activity"/>
    <property type="evidence" value="ECO:0007669"/>
    <property type="project" value="UniProtKB-KW"/>
</dbReference>
<evidence type="ECO:0000256" key="6">
    <source>
        <dbReference type="ARBA" id="ARBA00022670"/>
    </source>
</evidence>
<keyword evidence="6 11" id="KW-0645">Protease</keyword>
<keyword evidence="5 11" id="KW-0031">Aminopeptidase</keyword>
<keyword evidence="7 11" id="KW-0479">Metal-binding</keyword>
<evidence type="ECO:0000313" key="13">
    <source>
        <dbReference type="Proteomes" id="UP000014680"/>
    </source>
</evidence>
<dbReference type="GO" id="GO:0006508">
    <property type="term" value="P:proteolysis"/>
    <property type="evidence" value="ECO:0007669"/>
    <property type="project" value="UniProtKB-KW"/>
</dbReference>
<keyword evidence="8 11" id="KW-0378">Hydrolase</keyword>
<dbReference type="Proteomes" id="UP000014680">
    <property type="component" value="Unassembled WGS sequence"/>
</dbReference>